<dbReference type="SUPFAM" id="SSF53098">
    <property type="entry name" value="Ribonuclease H-like"/>
    <property type="match status" value="1"/>
</dbReference>
<feature type="compositionally biased region" description="Basic and acidic residues" evidence="1">
    <location>
        <begin position="1"/>
        <end position="11"/>
    </location>
</feature>
<evidence type="ECO:0000313" key="4">
    <source>
        <dbReference type="Proteomes" id="UP001152320"/>
    </source>
</evidence>
<dbReference type="OrthoDB" id="10064879at2759"/>
<evidence type="ECO:0000313" key="3">
    <source>
        <dbReference type="EMBL" id="KAJ8048463.1"/>
    </source>
</evidence>
<gene>
    <name evidence="3" type="ORF">HOLleu_00789</name>
</gene>
<dbReference type="InterPro" id="IPR025398">
    <property type="entry name" value="DUF4371"/>
</dbReference>
<dbReference type="Proteomes" id="UP001152320">
    <property type="component" value="Chromosome 1"/>
</dbReference>
<dbReference type="Pfam" id="PF14291">
    <property type="entry name" value="DUF4371"/>
    <property type="match status" value="1"/>
</dbReference>
<evidence type="ECO:0000256" key="1">
    <source>
        <dbReference type="SAM" id="MobiDB-lite"/>
    </source>
</evidence>
<accession>A0A9Q1HKJ5</accession>
<comment type="caution">
    <text evidence="3">The sequence shown here is derived from an EMBL/GenBank/DDBJ whole genome shotgun (WGS) entry which is preliminary data.</text>
</comment>
<feature type="compositionally biased region" description="Low complexity" evidence="1">
    <location>
        <begin position="40"/>
        <end position="75"/>
    </location>
</feature>
<dbReference type="PANTHER" id="PTHR45749">
    <property type="match status" value="1"/>
</dbReference>
<dbReference type="InterPro" id="IPR012337">
    <property type="entry name" value="RNaseH-like_sf"/>
</dbReference>
<organism evidence="3 4">
    <name type="scientific">Holothuria leucospilota</name>
    <name type="common">Black long sea cucumber</name>
    <name type="synonym">Mertensiothuria leucospilota</name>
    <dbReference type="NCBI Taxonomy" id="206669"/>
    <lineage>
        <taxon>Eukaryota</taxon>
        <taxon>Metazoa</taxon>
        <taxon>Echinodermata</taxon>
        <taxon>Eleutherozoa</taxon>
        <taxon>Echinozoa</taxon>
        <taxon>Holothuroidea</taxon>
        <taxon>Aspidochirotacea</taxon>
        <taxon>Aspidochirotida</taxon>
        <taxon>Holothuriidae</taxon>
        <taxon>Holothuria</taxon>
    </lineage>
</organism>
<name>A0A9Q1HKJ5_HOLLE</name>
<sequence>MYGNKRSEPSNRKGSILHYLKKQRISQNDPQEAQTPACTSSPSDDNSQAMSSSSQSFTSSSSSSGDISRSSSSKSFPSEAEKERSSNEPTAHEIPAVEQPYQPYQPCPSDPVRIPPKVTKSQNVNFQYKWFQMWPWLHYSESLKGVLCFTCSSAYQQGLLDLANKKEDPFISTGFNNWKKVTGLGKHKLGRFQEHEMSETHRFAAVQLKAQKQATVVAQVAEHKCKQQELNRRMLVKVFTSVRYLARQGLPLRGHKDDEGNFWQLLHLREEDDPNLAIYTASAISYTSPQAQNEMLKDFSHSVLRQVVKNVRNNGVFAIMVDGTQDITGVEQESVCIRHVDEDLNVHENFVGLHEVPSSLGEMISSIIFDVLTRLGLSINNLRAQTYDGASNMSGKYNGCQAKIKEQQPLAMFFHCSSHVSNLVMQHAVTTSPLVRDTLQWVHDLGVLYSRSGKYKAIFKDIAEQLHPGTSTASIRPLCPTRWLCRQSAVESVVNNYGTVLESLEEMSMLGTSDTATKANGLLDRFQKGEILLALNMVNKPLSLLETLNTGLQARTATISGMKTAVNTVMSELQALRKPTVFETIFTDTSSLIVKHNLEPLRLPRLRKPPARLSGEASPYHANTAEEHFRMTYYQHIDGILSNLSERFGEGSKADLQDYEKLEQIITTGMVDQEILNKYPELTTNQTAFKIQLDMFLHTTKATTPGSAVTSYQNMSSDVRVLFPKVKSLLKLMLVCPVSSCECERSFSELRRLKTWLRSTMTQTRLNSCAICNIHKSMLDDIDVMQLAKQFVSRSETRKNMFGNFTEV</sequence>
<dbReference type="GO" id="GO:0046983">
    <property type="term" value="F:protein dimerization activity"/>
    <property type="evidence" value="ECO:0007669"/>
    <property type="project" value="InterPro"/>
</dbReference>
<dbReference type="EMBL" id="JAIZAY010000001">
    <property type="protein sequence ID" value="KAJ8048463.1"/>
    <property type="molecule type" value="Genomic_DNA"/>
</dbReference>
<dbReference type="InterPro" id="IPR006580">
    <property type="entry name" value="Znf_TTF"/>
</dbReference>
<proteinExistence type="predicted"/>
<dbReference type="AlphaFoldDB" id="A0A9Q1HKJ5"/>
<dbReference type="SMART" id="SM00597">
    <property type="entry name" value="ZnF_TTF"/>
    <property type="match status" value="1"/>
</dbReference>
<evidence type="ECO:0000259" key="2">
    <source>
        <dbReference type="SMART" id="SM00597"/>
    </source>
</evidence>
<feature type="domain" description="TTF-type" evidence="2">
    <location>
        <begin position="122"/>
        <end position="221"/>
    </location>
</feature>
<dbReference type="PANTHER" id="PTHR45749:SF21">
    <property type="entry name" value="DUF4371 DOMAIN-CONTAINING PROTEIN"/>
    <property type="match status" value="1"/>
</dbReference>
<dbReference type="InterPro" id="IPR008906">
    <property type="entry name" value="HATC_C_dom"/>
</dbReference>
<feature type="compositionally biased region" description="Polar residues" evidence="1">
    <location>
        <begin position="25"/>
        <end position="39"/>
    </location>
</feature>
<dbReference type="Pfam" id="PF05699">
    <property type="entry name" value="Dimer_Tnp_hAT"/>
    <property type="match status" value="1"/>
</dbReference>
<reference evidence="3" key="1">
    <citation type="submission" date="2021-10" db="EMBL/GenBank/DDBJ databases">
        <title>Tropical sea cucumber genome reveals ecological adaptation and Cuvierian tubules defense mechanism.</title>
        <authorList>
            <person name="Chen T."/>
        </authorList>
    </citation>
    <scope>NUCLEOTIDE SEQUENCE</scope>
    <source>
        <strain evidence="3">Nanhai2018</strain>
        <tissue evidence="3">Muscle</tissue>
    </source>
</reference>
<protein>
    <submittedName>
        <fullName evidence="3">Zinc finger MYM-type protein 1</fullName>
    </submittedName>
</protein>
<keyword evidence="4" id="KW-1185">Reference proteome</keyword>
<feature type="region of interest" description="Disordered" evidence="1">
    <location>
        <begin position="1"/>
        <end position="112"/>
    </location>
</feature>